<dbReference type="HOGENOM" id="CLU_058336_0_4_0"/>
<reference evidence="3 4" key="1">
    <citation type="journal article" date="2009" name="Stand. Genomic Sci.">
        <title>Complete genome sequence of Pirellula staleyi type strain (ATCC 27377).</title>
        <authorList>
            <person name="Clum A."/>
            <person name="Tindall B.J."/>
            <person name="Sikorski J."/>
            <person name="Ivanova N."/>
            <person name="Mavrommatis K."/>
            <person name="Lucas S."/>
            <person name="Glavina del Rio T."/>
            <person name="Nolan M."/>
            <person name="Chen F."/>
            <person name="Tice H."/>
            <person name="Pitluck S."/>
            <person name="Cheng J.F."/>
            <person name="Chertkov O."/>
            <person name="Brettin T."/>
            <person name="Han C."/>
            <person name="Detter J.C."/>
            <person name="Kuske C."/>
            <person name="Bruce D."/>
            <person name="Goodwin L."/>
            <person name="Ovchinikova G."/>
            <person name="Pati A."/>
            <person name="Mikhailova N."/>
            <person name="Chen A."/>
            <person name="Palaniappan K."/>
            <person name="Land M."/>
            <person name="Hauser L."/>
            <person name="Chang Y.J."/>
            <person name="Jeffries C.D."/>
            <person name="Chain P."/>
            <person name="Rohde M."/>
            <person name="Goker M."/>
            <person name="Bristow J."/>
            <person name="Eisen J.A."/>
            <person name="Markowitz V."/>
            <person name="Hugenholtz P."/>
            <person name="Kyrpides N.C."/>
            <person name="Klenk H.P."/>
            <person name="Lapidus A."/>
        </authorList>
    </citation>
    <scope>NUCLEOTIDE SEQUENCE [LARGE SCALE GENOMIC DNA]</scope>
    <source>
        <strain evidence="4">ATCC 27377 / DSM 6068 / ICPB 4128</strain>
    </source>
</reference>
<keyword evidence="2" id="KW-0378">Hydrolase</keyword>
<dbReference type="EC" id="3.2.2.n1" evidence="2"/>
<dbReference type="eggNOG" id="COG1611">
    <property type="taxonomic scope" value="Bacteria"/>
</dbReference>
<keyword evidence="4" id="KW-1185">Reference proteome</keyword>
<name>D2R3K0_PIRSD</name>
<dbReference type="InterPro" id="IPR052341">
    <property type="entry name" value="LOG_family_nucleotidases"/>
</dbReference>
<accession>D2R3K0</accession>
<dbReference type="GO" id="GO:0005829">
    <property type="term" value="C:cytosol"/>
    <property type="evidence" value="ECO:0007669"/>
    <property type="project" value="TreeGrafter"/>
</dbReference>
<dbReference type="GO" id="GO:0009691">
    <property type="term" value="P:cytokinin biosynthetic process"/>
    <property type="evidence" value="ECO:0007669"/>
    <property type="project" value="UniProtKB-UniRule"/>
</dbReference>
<comment type="similarity">
    <text evidence="2">Belongs to the LOG family.</text>
</comment>
<dbReference type="GO" id="GO:0008714">
    <property type="term" value="F:AMP nucleosidase activity"/>
    <property type="evidence" value="ECO:0007669"/>
    <property type="project" value="UniProtKB-EC"/>
</dbReference>
<comment type="catalytic activity">
    <reaction evidence="1">
        <text>AMP + H2O = D-ribose 5-phosphate + adenine</text>
        <dbReference type="Rhea" id="RHEA:20129"/>
        <dbReference type="ChEBI" id="CHEBI:15377"/>
        <dbReference type="ChEBI" id="CHEBI:16708"/>
        <dbReference type="ChEBI" id="CHEBI:78346"/>
        <dbReference type="ChEBI" id="CHEBI:456215"/>
        <dbReference type="EC" id="3.2.2.4"/>
    </reaction>
</comment>
<gene>
    <name evidence="3" type="ordered locus">Psta_2284</name>
</gene>
<sequence length="270" mass="30122">MAKAKQTPPKKSVQAWEQAWQQHWEQAGFTPYELNLPENSSVGRERNFLMQRRTPEREKARLQRISAEFERGFRQLSPLGPAVTVFGSARFQPGHPYYQLALEVGRELALAGFTVITGGGPGAMEAANRGAHEAGGRSVGLNIKLPHEQEPNPYVDQTVEFQYFFIRKVMLMKYSCAYIVLPGGLGTLDELFEAATLIQCGKVGPFPLVLLGETFWSGMRDFLFYMVEQGVFAPEEIGFGRIVDSPKEAVEMVTRSLPASILEHLTPLDA</sequence>
<keyword evidence="2" id="KW-0203">Cytokinin biosynthesis</keyword>
<evidence type="ECO:0000313" key="4">
    <source>
        <dbReference type="Proteomes" id="UP000001887"/>
    </source>
</evidence>
<proteinExistence type="inferred from homology"/>
<dbReference type="PANTHER" id="PTHR43393">
    <property type="entry name" value="CYTOKININ RIBOSIDE 5'-MONOPHOSPHATE PHOSPHORIBOHYDROLASE"/>
    <property type="match status" value="1"/>
</dbReference>
<evidence type="ECO:0000313" key="3">
    <source>
        <dbReference type="EMBL" id="ADB16954.1"/>
    </source>
</evidence>
<organism evidence="3 4">
    <name type="scientific">Pirellula staleyi (strain ATCC 27377 / DSM 6068 / ICPB 4128)</name>
    <name type="common">Pirella staleyi</name>
    <dbReference type="NCBI Taxonomy" id="530564"/>
    <lineage>
        <taxon>Bacteria</taxon>
        <taxon>Pseudomonadati</taxon>
        <taxon>Planctomycetota</taxon>
        <taxon>Planctomycetia</taxon>
        <taxon>Pirellulales</taxon>
        <taxon>Pirellulaceae</taxon>
        <taxon>Pirellula</taxon>
    </lineage>
</organism>
<dbReference type="NCBIfam" id="TIGR00730">
    <property type="entry name" value="Rossman fold protein, TIGR00730 family"/>
    <property type="match status" value="1"/>
</dbReference>
<protein>
    <recommendedName>
        <fullName evidence="2">Cytokinin riboside 5'-monophosphate phosphoribohydrolase</fullName>
        <ecNumber evidence="2">3.2.2.n1</ecNumber>
    </recommendedName>
</protein>
<dbReference type="OrthoDB" id="9801098at2"/>
<dbReference type="KEGG" id="psl:Psta_2284"/>
<dbReference type="Pfam" id="PF03641">
    <property type="entry name" value="Lysine_decarbox"/>
    <property type="match status" value="1"/>
</dbReference>
<evidence type="ECO:0000256" key="2">
    <source>
        <dbReference type="RuleBase" id="RU363015"/>
    </source>
</evidence>
<dbReference type="SUPFAM" id="SSF102405">
    <property type="entry name" value="MCP/YpsA-like"/>
    <property type="match status" value="1"/>
</dbReference>
<dbReference type="EMBL" id="CP001848">
    <property type="protein sequence ID" value="ADB16954.1"/>
    <property type="molecule type" value="Genomic_DNA"/>
</dbReference>
<dbReference type="Gene3D" id="3.40.50.450">
    <property type="match status" value="1"/>
</dbReference>
<dbReference type="PANTHER" id="PTHR43393:SF3">
    <property type="entry name" value="LYSINE DECARBOXYLASE-LIKE PROTEIN"/>
    <property type="match status" value="1"/>
</dbReference>
<dbReference type="Proteomes" id="UP000001887">
    <property type="component" value="Chromosome"/>
</dbReference>
<dbReference type="InterPro" id="IPR031100">
    <property type="entry name" value="LOG_fam"/>
</dbReference>
<evidence type="ECO:0000256" key="1">
    <source>
        <dbReference type="ARBA" id="ARBA00000274"/>
    </source>
</evidence>
<dbReference type="InterPro" id="IPR005269">
    <property type="entry name" value="LOG"/>
</dbReference>
<dbReference type="AlphaFoldDB" id="D2R3K0"/>